<evidence type="ECO:0000256" key="3">
    <source>
        <dbReference type="ARBA" id="ARBA00022763"/>
    </source>
</evidence>
<dbReference type="HOGENOM" id="CLU_071760_2_0_1"/>
<dbReference type="GO" id="GO:0017065">
    <property type="term" value="F:single-strand selective uracil DNA N-glycosylase activity"/>
    <property type="evidence" value="ECO:0007669"/>
    <property type="project" value="InterPro"/>
</dbReference>
<evidence type="ECO:0000313" key="10">
    <source>
        <dbReference type="Proteomes" id="UP000030746"/>
    </source>
</evidence>
<dbReference type="Proteomes" id="UP000030746">
    <property type="component" value="Unassembled WGS sequence"/>
</dbReference>
<dbReference type="CDD" id="cd19374">
    <property type="entry name" value="UDG-F3_SMUG1-like"/>
    <property type="match status" value="1"/>
</dbReference>
<dbReference type="GO" id="GO:0000703">
    <property type="term" value="F:oxidized pyrimidine nucleobase lesion DNA N-glycosylase activity"/>
    <property type="evidence" value="ECO:0007669"/>
    <property type="project" value="TreeGrafter"/>
</dbReference>
<comment type="subcellular location">
    <subcellularLocation>
        <location evidence="1">Nucleus</location>
    </subcellularLocation>
</comment>
<evidence type="ECO:0000313" key="9">
    <source>
        <dbReference type="EMBL" id="ESP02775.1"/>
    </source>
</evidence>
<keyword evidence="3" id="KW-0227">DNA damage</keyword>
<dbReference type="KEGG" id="lgi:LOTGIDRAFT_156721"/>
<sequence>MFSISDHLLMIEKQLCENLIRIDLPDNVCYVYNPLEYAFTPHRIYTEKYCNTQKQILFLGMNPGPFGMSQNGVPFGEYNIVRDWLKVTGEVSKPLKEHPKRLIVGLDCKRSEVTGSRFWGYFRRLCGTPENFFRHCFVYNICPMAFMSDTGKNITPPQIPTHVLKAINNVCNNSLIEVIQLLNVKTVIGVGNYAYNSAQKLLSSANMEHIKVHVIMHPSPINPAANKGWDNIARDQLKNIGILELLQGNNTAENNHELS</sequence>
<keyword evidence="7" id="KW-0539">Nucleus</keyword>
<keyword evidence="10" id="KW-1185">Reference proteome</keyword>
<gene>
    <name evidence="9" type="ORF">LOTGIDRAFT_156721</name>
</gene>
<feature type="domain" description="Uracil-DNA glycosylase-like" evidence="8">
    <location>
        <begin position="48"/>
        <end position="225"/>
    </location>
</feature>
<dbReference type="OMA" id="VANYCPL"/>
<evidence type="ECO:0000256" key="2">
    <source>
        <dbReference type="ARBA" id="ARBA00007889"/>
    </source>
</evidence>
<protein>
    <recommendedName>
        <fullName evidence="8">Uracil-DNA glycosylase-like domain-containing protein</fullName>
    </recommendedName>
</protein>
<dbReference type="GO" id="GO:0006284">
    <property type="term" value="P:base-excision repair"/>
    <property type="evidence" value="ECO:0007669"/>
    <property type="project" value="InterPro"/>
</dbReference>
<accession>V4CKJ6</accession>
<evidence type="ECO:0000256" key="6">
    <source>
        <dbReference type="ARBA" id="ARBA00023204"/>
    </source>
</evidence>
<evidence type="ECO:0000256" key="5">
    <source>
        <dbReference type="ARBA" id="ARBA00023125"/>
    </source>
</evidence>
<dbReference type="OrthoDB" id="408702at2759"/>
<dbReference type="InterPro" id="IPR039134">
    <property type="entry name" value="SMUG1"/>
</dbReference>
<evidence type="ECO:0000256" key="1">
    <source>
        <dbReference type="ARBA" id="ARBA00004123"/>
    </source>
</evidence>
<dbReference type="InterPro" id="IPR036895">
    <property type="entry name" value="Uracil-DNA_glycosylase-like_sf"/>
</dbReference>
<keyword evidence="5" id="KW-0238">DNA-binding</keyword>
<dbReference type="RefSeq" id="XP_009046245.1">
    <property type="nucleotide sequence ID" value="XM_009047997.1"/>
</dbReference>
<dbReference type="FunFam" id="3.40.470.10:FF:000005">
    <property type="entry name" value="Single-strand selective monofunctional uracil DNA glycosylase"/>
    <property type="match status" value="1"/>
</dbReference>
<keyword evidence="6" id="KW-0234">DNA repair</keyword>
<dbReference type="Pfam" id="PF03167">
    <property type="entry name" value="UDG"/>
    <property type="match status" value="1"/>
</dbReference>
<evidence type="ECO:0000256" key="7">
    <source>
        <dbReference type="ARBA" id="ARBA00023242"/>
    </source>
</evidence>
<dbReference type="GeneID" id="20237081"/>
<proteinExistence type="inferred from homology"/>
<dbReference type="GO" id="GO:0005634">
    <property type="term" value="C:nucleus"/>
    <property type="evidence" value="ECO:0007669"/>
    <property type="project" value="UniProtKB-SubCell"/>
</dbReference>
<evidence type="ECO:0000256" key="4">
    <source>
        <dbReference type="ARBA" id="ARBA00022801"/>
    </source>
</evidence>
<dbReference type="PANTHER" id="PTHR13235:SF2">
    <property type="entry name" value="SINGLE-STRAND SELECTIVE MONOFUNCTIONAL URACIL DNA GLYCOSYLASE"/>
    <property type="match status" value="1"/>
</dbReference>
<dbReference type="GO" id="GO:0003677">
    <property type="term" value="F:DNA binding"/>
    <property type="evidence" value="ECO:0007669"/>
    <property type="project" value="UniProtKB-KW"/>
</dbReference>
<name>V4CKJ6_LOTGI</name>
<dbReference type="SUPFAM" id="SSF52141">
    <property type="entry name" value="Uracil-DNA glycosylase-like"/>
    <property type="match status" value="1"/>
</dbReference>
<dbReference type="EMBL" id="KB200129">
    <property type="protein sequence ID" value="ESP02775.1"/>
    <property type="molecule type" value="Genomic_DNA"/>
</dbReference>
<organism evidence="9 10">
    <name type="scientific">Lottia gigantea</name>
    <name type="common">Giant owl limpet</name>
    <dbReference type="NCBI Taxonomy" id="225164"/>
    <lineage>
        <taxon>Eukaryota</taxon>
        <taxon>Metazoa</taxon>
        <taxon>Spiralia</taxon>
        <taxon>Lophotrochozoa</taxon>
        <taxon>Mollusca</taxon>
        <taxon>Gastropoda</taxon>
        <taxon>Patellogastropoda</taxon>
        <taxon>Lottioidea</taxon>
        <taxon>Lottiidae</taxon>
        <taxon>Lottia</taxon>
    </lineage>
</organism>
<comment type="similarity">
    <text evidence="2">Belongs to the uracil-DNA glycosylase (UDG) superfamily. SMUG1 family.</text>
</comment>
<dbReference type="CTD" id="20237081"/>
<dbReference type="STRING" id="225164.V4CKJ6"/>
<dbReference type="AlphaFoldDB" id="V4CKJ6"/>
<dbReference type="Gene3D" id="3.40.470.10">
    <property type="entry name" value="Uracil-DNA glycosylase-like domain"/>
    <property type="match status" value="1"/>
</dbReference>
<evidence type="ECO:0000259" key="8">
    <source>
        <dbReference type="Pfam" id="PF03167"/>
    </source>
</evidence>
<keyword evidence="4" id="KW-0378">Hydrolase</keyword>
<dbReference type="InterPro" id="IPR005122">
    <property type="entry name" value="Uracil-DNA_glycosylase-like"/>
</dbReference>
<dbReference type="PANTHER" id="PTHR13235">
    <property type="entry name" value="SINGLE-STRAND SELECTIVE MONOFUNCTIONAL URACIL DNA GLYCOSYLASE"/>
    <property type="match status" value="1"/>
</dbReference>
<reference evidence="9 10" key="1">
    <citation type="journal article" date="2013" name="Nature">
        <title>Insights into bilaterian evolution from three spiralian genomes.</title>
        <authorList>
            <person name="Simakov O."/>
            <person name="Marletaz F."/>
            <person name="Cho S.J."/>
            <person name="Edsinger-Gonzales E."/>
            <person name="Havlak P."/>
            <person name="Hellsten U."/>
            <person name="Kuo D.H."/>
            <person name="Larsson T."/>
            <person name="Lv J."/>
            <person name="Arendt D."/>
            <person name="Savage R."/>
            <person name="Osoegawa K."/>
            <person name="de Jong P."/>
            <person name="Grimwood J."/>
            <person name="Chapman J.A."/>
            <person name="Shapiro H."/>
            <person name="Aerts A."/>
            <person name="Otillar R.P."/>
            <person name="Terry A.Y."/>
            <person name="Boore J.L."/>
            <person name="Grigoriev I.V."/>
            <person name="Lindberg D.R."/>
            <person name="Seaver E.C."/>
            <person name="Weisblat D.A."/>
            <person name="Putnam N.H."/>
            <person name="Rokhsar D.S."/>
        </authorList>
    </citation>
    <scope>NUCLEOTIDE SEQUENCE [LARGE SCALE GENOMIC DNA]</scope>
</reference>